<gene>
    <name evidence="2" type="ORF">EDC30_102188</name>
</gene>
<organism evidence="2 3">
    <name type="scientific">Paucimonas lemoignei</name>
    <name type="common">Pseudomonas lemoignei</name>
    <dbReference type="NCBI Taxonomy" id="29443"/>
    <lineage>
        <taxon>Bacteria</taxon>
        <taxon>Pseudomonadati</taxon>
        <taxon>Pseudomonadota</taxon>
        <taxon>Betaproteobacteria</taxon>
        <taxon>Burkholderiales</taxon>
        <taxon>Burkholderiaceae</taxon>
        <taxon>Paucimonas</taxon>
    </lineage>
</organism>
<keyword evidence="1" id="KW-0812">Transmembrane</keyword>
<keyword evidence="1" id="KW-1133">Transmembrane helix</keyword>
<dbReference type="EMBL" id="SLZQ01000002">
    <property type="protein sequence ID" value="TCS38449.1"/>
    <property type="molecule type" value="Genomic_DNA"/>
</dbReference>
<feature type="transmembrane region" description="Helical" evidence="1">
    <location>
        <begin position="23"/>
        <end position="40"/>
    </location>
</feature>
<dbReference type="OrthoDB" id="8779125at2"/>
<evidence type="ECO:0000313" key="2">
    <source>
        <dbReference type="EMBL" id="TCS38449.1"/>
    </source>
</evidence>
<dbReference type="Proteomes" id="UP000295382">
    <property type="component" value="Unassembled WGS sequence"/>
</dbReference>
<accession>A0A4R3I3F3</accession>
<evidence type="ECO:0000313" key="3">
    <source>
        <dbReference type="Proteomes" id="UP000295382"/>
    </source>
</evidence>
<keyword evidence="3" id="KW-1185">Reference proteome</keyword>
<proteinExistence type="predicted"/>
<reference evidence="2 3" key="1">
    <citation type="submission" date="2019-03" db="EMBL/GenBank/DDBJ databases">
        <title>Genomic Encyclopedia of Type Strains, Phase IV (KMG-IV): sequencing the most valuable type-strain genomes for metagenomic binning, comparative biology and taxonomic classification.</title>
        <authorList>
            <person name="Goeker M."/>
        </authorList>
    </citation>
    <scope>NUCLEOTIDE SEQUENCE [LARGE SCALE GENOMIC DNA]</scope>
    <source>
        <strain evidence="2 3">DSM 7445</strain>
    </source>
</reference>
<keyword evidence="1" id="KW-0472">Membrane</keyword>
<dbReference type="RefSeq" id="WP_132257521.1">
    <property type="nucleotide sequence ID" value="NZ_SLZQ01000002.1"/>
</dbReference>
<comment type="caution">
    <text evidence="2">The sequence shown here is derived from an EMBL/GenBank/DDBJ whole genome shotgun (WGS) entry which is preliminary data.</text>
</comment>
<name>A0A4R3I3F3_PAULE</name>
<protein>
    <submittedName>
        <fullName evidence="2">Uncharacterized protein</fullName>
    </submittedName>
</protein>
<sequence length="94" mass="10909">MDLDRKMLAPVKETRRALVNKPALFGLVAGLAMYACWSAMRTAPRRARRYSDHAQERRAPLSLFTAGDHPRRRAIDHSNAHPLFERREEVYEAY</sequence>
<evidence type="ECO:0000256" key="1">
    <source>
        <dbReference type="SAM" id="Phobius"/>
    </source>
</evidence>
<dbReference type="AlphaFoldDB" id="A0A4R3I3F3"/>